<dbReference type="InterPro" id="IPR017871">
    <property type="entry name" value="ABC_transporter-like_CS"/>
</dbReference>
<keyword evidence="4 7" id="KW-0067">ATP-binding</keyword>
<keyword evidence="2" id="KW-0813">Transport</keyword>
<dbReference type="GO" id="GO:0005524">
    <property type="term" value="F:ATP binding"/>
    <property type="evidence" value="ECO:0007669"/>
    <property type="project" value="UniProtKB-KW"/>
</dbReference>
<evidence type="ECO:0000256" key="2">
    <source>
        <dbReference type="ARBA" id="ARBA00022448"/>
    </source>
</evidence>
<comment type="similarity">
    <text evidence="1">Belongs to the ABC transporter superfamily.</text>
</comment>
<dbReference type="InterPro" id="IPR015856">
    <property type="entry name" value="ABC_transpr_CbiO/EcfA_su"/>
</dbReference>
<keyword evidence="3" id="KW-0547">Nucleotide-binding</keyword>
<dbReference type="Gene3D" id="3.40.50.300">
    <property type="entry name" value="P-loop containing nucleotide triphosphate hydrolases"/>
    <property type="match status" value="2"/>
</dbReference>
<feature type="compositionally biased region" description="Basic and acidic residues" evidence="5">
    <location>
        <begin position="14"/>
        <end position="29"/>
    </location>
</feature>
<feature type="region of interest" description="Disordered" evidence="5">
    <location>
        <begin position="1"/>
        <end position="29"/>
    </location>
</feature>
<reference evidence="7 8" key="1">
    <citation type="submission" date="2017-02" db="EMBL/GenBank/DDBJ databases">
        <authorList>
            <person name="Peterson S.W."/>
        </authorList>
    </citation>
    <scope>NUCLEOTIDE SEQUENCE [LARGE SCALE GENOMIC DNA]</scope>
    <source>
        <strain evidence="7 8">LMG 22410</strain>
    </source>
</reference>
<evidence type="ECO:0000256" key="3">
    <source>
        <dbReference type="ARBA" id="ARBA00022741"/>
    </source>
</evidence>
<dbReference type="PROSITE" id="PS00211">
    <property type="entry name" value="ABC_TRANSPORTER_1"/>
    <property type="match status" value="2"/>
</dbReference>
<dbReference type="InterPro" id="IPR027417">
    <property type="entry name" value="P-loop_NTPase"/>
</dbReference>
<dbReference type="PANTHER" id="PTHR43553">
    <property type="entry name" value="HEAVY METAL TRANSPORTER"/>
    <property type="match status" value="1"/>
</dbReference>
<dbReference type="CDD" id="cd03225">
    <property type="entry name" value="ABC_cobalt_CbiO_domain1"/>
    <property type="match status" value="1"/>
</dbReference>
<proteinExistence type="inferred from homology"/>
<dbReference type="AlphaFoldDB" id="A0A1R4FVV2"/>
<evidence type="ECO:0000313" key="8">
    <source>
        <dbReference type="Proteomes" id="UP000195787"/>
    </source>
</evidence>
<gene>
    <name evidence="7" type="ORF">CZ674_06875</name>
</gene>
<dbReference type="InterPro" id="IPR003439">
    <property type="entry name" value="ABC_transporter-like_ATP-bd"/>
</dbReference>
<dbReference type="SMART" id="SM00382">
    <property type="entry name" value="AAA"/>
    <property type="match status" value="2"/>
</dbReference>
<dbReference type="GO" id="GO:0016887">
    <property type="term" value="F:ATP hydrolysis activity"/>
    <property type="evidence" value="ECO:0007669"/>
    <property type="project" value="InterPro"/>
</dbReference>
<evidence type="ECO:0000256" key="1">
    <source>
        <dbReference type="ARBA" id="ARBA00005417"/>
    </source>
</evidence>
<name>A0A1R4FVV2_9MICO</name>
<dbReference type="Proteomes" id="UP000195787">
    <property type="component" value="Unassembled WGS sequence"/>
</dbReference>
<feature type="compositionally biased region" description="Polar residues" evidence="5">
    <location>
        <begin position="1"/>
        <end position="10"/>
    </location>
</feature>
<dbReference type="Pfam" id="PF00005">
    <property type="entry name" value="ABC_tran"/>
    <property type="match status" value="2"/>
</dbReference>
<keyword evidence="8" id="KW-1185">Reference proteome</keyword>
<dbReference type="InterPro" id="IPR003593">
    <property type="entry name" value="AAA+_ATPase"/>
</dbReference>
<dbReference type="PANTHER" id="PTHR43553:SF24">
    <property type="entry name" value="ENERGY-COUPLING FACTOR TRANSPORTER ATP-BINDING PROTEIN ECFA1"/>
    <property type="match status" value="1"/>
</dbReference>
<evidence type="ECO:0000256" key="4">
    <source>
        <dbReference type="ARBA" id="ARBA00022840"/>
    </source>
</evidence>
<accession>A0A1R4FVV2</accession>
<dbReference type="SUPFAM" id="SSF52540">
    <property type="entry name" value="P-loop containing nucleoside triphosphate hydrolases"/>
    <property type="match status" value="2"/>
</dbReference>
<evidence type="ECO:0000259" key="6">
    <source>
        <dbReference type="PROSITE" id="PS50893"/>
    </source>
</evidence>
<feature type="domain" description="ABC transporter" evidence="6">
    <location>
        <begin position="428"/>
        <end position="633"/>
    </location>
</feature>
<evidence type="ECO:0000313" key="7">
    <source>
        <dbReference type="EMBL" id="SJM59961.1"/>
    </source>
</evidence>
<organism evidence="7 8">
    <name type="scientific">Agrococcus casei LMG 22410</name>
    <dbReference type="NCBI Taxonomy" id="1255656"/>
    <lineage>
        <taxon>Bacteria</taxon>
        <taxon>Bacillati</taxon>
        <taxon>Actinomycetota</taxon>
        <taxon>Actinomycetes</taxon>
        <taxon>Micrococcales</taxon>
        <taxon>Microbacteriaceae</taxon>
        <taxon>Agrococcus</taxon>
    </lineage>
</organism>
<feature type="domain" description="ABC transporter" evidence="6">
    <location>
        <begin position="161"/>
        <end position="402"/>
    </location>
</feature>
<dbReference type="InterPro" id="IPR050095">
    <property type="entry name" value="ECF_ABC_transporter_ATP-bd"/>
</dbReference>
<dbReference type="GO" id="GO:0042626">
    <property type="term" value="F:ATPase-coupled transmembrane transporter activity"/>
    <property type="evidence" value="ECO:0007669"/>
    <property type="project" value="TreeGrafter"/>
</dbReference>
<dbReference type="PROSITE" id="PS50893">
    <property type="entry name" value="ABC_TRANSPORTER_2"/>
    <property type="match status" value="2"/>
</dbReference>
<sequence>MASIPGTSPLVSGDPHRRPADSTQRRGAAHLDCHNRRRLRRTRPVRGHRHRTHLLHYQTVALTNPAHLAPCPVPVLAVVGHPGLRNRESDELRFHVLLPRVSAARPQHQATRPHHSGWTWRALRVGRLGHDHRIATCKCEPTAHRRRMSLPNSADPGRYNVRIQQFTIAYDGANPVLNIPYLELVSGSYTLITGPTGCGKSSLAHALVGVLEDMTTARVAGSISMNGTQLATLDSAQRSGTIAAVWQRPETQLFASTVLAEVRAGLDFQLIAPNEATFRARRALHLVGLSHIDESRNPLTLSGGEQQRLALASALVLRAPILVLDEVASQLDRTASHRLGKIIREIRSARQLTVVAFDHRPDPHLEHTDRVIVLDENGRIALDDKPASVYGENVDFCRRIGVHLPAKETSSSDTDFGALTVHQTAPGLTTQALTVARRSALLLRDATLTLPRGAIALLLGPNGAGKTSLLDALAGEKRGVRGHIDPSRRVRLTRGIGYLPQRGSELMFAHTVRTELHLALPPGARSSAAEIDDMLNRAGLLCLAEVHPQHLSGGQRQRLSVLLAVAGRPAFLLLDEPTNAQDVTGTAQIRALLAGNAQDRVAVIATHDAGSFRGIATHHIELQTGIVKGVWQI</sequence>
<evidence type="ECO:0000256" key="5">
    <source>
        <dbReference type="SAM" id="MobiDB-lite"/>
    </source>
</evidence>
<protein>
    <submittedName>
        <fullName evidence="7">Ferric iron ABC transporter, ATP-binding protein</fullName>
    </submittedName>
</protein>
<dbReference type="GO" id="GO:0043190">
    <property type="term" value="C:ATP-binding cassette (ABC) transporter complex"/>
    <property type="evidence" value="ECO:0007669"/>
    <property type="project" value="TreeGrafter"/>
</dbReference>
<dbReference type="EMBL" id="FUHU01000028">
    <property type="protein sequence ID" value="SJM59961.1"/>
    <property type="molecule type" value="Genomic_DNA"/>
</dbReference>